<protein>
    <submittedName>
        <fullName evidence="1">Uncharacterized protein</fullName>
    </submittedName>
</protein>
<keyword evidence="3" id="KW-1185">Reference proteome</keyword>
<reference evidence="1" key="1">
    <citation type="submission" date="2022-11" db="EMBL/GenBank/DDBJ databases">
        <title>Centuries of genome instability and evolution in soft-shell clam transmissible cancer (bioRxiv).</title>
        <authorList>
            <person name="Hart S.F.M."/>
            <person name="Yonemitsu M.A."/>
            <person name="Giersch R.M."/>
            <person name="Beal B.F."/>
            <person name="Arriagada G."/>
            <person name="Davis B.W."/>
            <person name="Ostrander E.A."/>
            <person name="Goff S.P."/>
            <person name="Metzger M.J."/>
        </authorList>
    </citation>
    <scope>NUCLEOTIDE SEQUENCE</scope>
    <source>
        <strain evidence="1">MELC-2E11</strain>
        <tissue evidence="1">Siphon/mantle</tissue>
    </source>
</reference>
<feature type="non-terminal residue" evidence="1">
    <location>
        <position position="1"/>
    </location>
</feature>
<dbReference type="EMBL" id="CP111013">
    <property type="protein sequence ID" value="WAQ96835.1"/>
    <property type="molecule type" value="Genomic_DNA"/>
</dbReference>
<proteinExistence type="predicted"/>
<feature type="non-terminal residue" evidence="1">
    <location>
        <position position="124"/>
    </location>
</feature>
<gene>
    <name evidence="1" type="ORF">MAR_029492</name>
    <name evidence="2" type="ORF">MAR_029525</name>
</gene>
<evidence type="ECO:0000313" key="1">
    <source>
        <dbReference type="EMBL" id="WAQ96802.1"/>
    </source>
</evidence>
<dbReference type="EMBL" id="CP111013">
    <property type="protein sequence ID" value="WAQ96802.1"/>
    <property type="molecule type" value="Genomic_DNA"/>
</dbReference>
<organism evidence="1 3">
    <name type="scientific">Mya arenaria</name>
    <name type="common">Soft-shell clam</name>
    <dbReference type="NCBI Taxonomy" id="6604"/>
    <lineage>
        <taxon>Eukaryota</taxon>
        <taxon>Metazoa</taxon>
        <taxon>Spiralia</taxon>
        <taxon>Lophotrochozoa</taxon>
        <taxon>Mollusca</taxon>
        <taxon>Bivalvia</taxon>
        <taxon>Autobranchia</taxon>
        <taxon>Heteroconchia</taxon>
        <taxon>Euheterodonta</taxon>
        <taxon>Imparidentia</taxon>
        <taxon>Neoheterodontei</taxon>
        <taxon>Myida</taxon>
        <taxon>Myoidea</taxon>
        <taxon>Myidae</taxon>
        <taxon>Mya</taxon>
    </lineage>
</organism>
<evidence type="ECO:0000313" key="3">
    <source>
        <dbReference type="Proteomes" id="UP001164746"/>
    </source>
</evidence>
<dbReference type="Proteomes" id="UP001164746">
    <property type="component" value="Chromosome 2"/>
</dbReference>
<name>A0ABY7DGL3_MYAAR</name>
<sequence length="124" mass="14196">QPNSWPYEEGGCLLFVQAGSEASANDLWEDATLAADTDMYGHQRTIAELMNVTNFRSPLIDQWDTLGLYWVELEFYNQDGLFLRRFEYSAAVSSNMSEVLNSDDIVMEPNTTSTYSDYEPTLWL</sequence>
<accession>A0ABY7DGL3</accession>
<evidence type="ECO:0000313" key="2">
    <source>
        <dbReference type="EMBL" id="WAQ96835.1"/>
    </source>
</evidence>